<dbReference type="InterPro" id="IPR036188">
    <property type="entry name" value="FAD/NAD-bd_sf"/>
</dbReference>
<accession>A0A931IJ59</accession>
<proteinExistence type="inferred from homology"/>
<dbReference type="PANTHER" id="PTHR43747:SF5">
    <property type="entry name" value="FAD-BINDING DOMAIN-CONTAINING PROTEIN"/>
    <property type="match status" value="1"/>
</dbReference>
<evidence type="ECO:0000256" key="1">
    <source>
        <dbReference type="ARBA" id="ARBA00023002"/>
    </source>
</evidence>
<evidence type="ECO:0000256" key="2">
    <source>
        <dbReference type="ARBA" id="ARBA00038396"/>
    </source>
</evidence>
<keyword evidence="1" id="KW-0560">Oxidoreductase</keyword>
<dbReference type="Proteomes" id="UP000655751">
    <property type="component" value="Unassembled WGS sequence"/>
</dbReference>
<dbReference type="InterPro" id="IPR050816">
    <property type="entry name" value="Flavin-dep_Halogenase_NPB"/>
</dbReference>
<evidence type="ECO:0000313" key="4">
    <source>
        <dbReference type="Proteomes" id="UP000655751"/>
    </source>
</evidence>
<dbReference type="GO" id="GO:0016491">
    <property type="term" value="F:oxidoreductase activity"/>
    <property type="evidence" value="ECO:0007669"/>
    <property type="project" value="UniProtKB-KW"/>
</dbReference>
<dbReference type="Gene3D" id="3.50.50.60">
    <property type="entry name" value="FAD/NAD(P)-binding domain"/>
    <property type="match status" value="1"/>
</dbReference>
<comment type="caution">
    <text evidence="3">The sequence shown here is derived from an EMBL/GenBank/DDBJ whole genome shotgun (WGS) entry which is preliminary data.</text>
</comment>
<reference evidence="3" key="1">
    <citation type="submission" date="2020-11" db="EMBL/GenBank/DDBJ databases">
        <title>Nocardia NEAU-351.nov., a novel actinomycete isolated from the cow dung.</title>
        <authorList>
            <person name="Zhang X."/>
        </authorList>
    </citation>
    <scope>NUCLEOTIDE SEQUENCE</scope>
    <source>
        <strain evidence="3">NEAU-351</strain>
    </source>
</reference>
<name>A0A931IJ59_9NOCA</name>
<sequence>MSSRKSRRFDVAVVGGGIGGSMLAAILSRHGVRVVIFEGGGHPRFAIGESTIPETTLGLRILAARYDVPEIADMAAYGSVRRKISSACGVKRNFSFAWHREGEPFRAQECTQFPALSAPLGPDVHYYRQDVDAWAYQLALSYGATGYNHTFVGEVRFDDDGADIVTVDKGEFRVDYVIDAGGINSVLGKQLSLRVEPAEYKTRTRTLYGHFVGVEPFDKVAPPRREHKMPQPLAGGTLHHLFEGGWVWVIPFDNHPQSTNRLCSIGIALDMDRYPVNEDETPEEEFWAHVNRFPTFARQMNGARPVRPIVRTGRVQFQSSKVVGDRWCLLPHASDFIDPLTSSGLSVTAAAVHSLAHRLIDAVRSGDFDTKRFEYVETLVKKSFAYYDTLVRNNYTSFDSFELWNAWFRVWTINTLYGSNGMMEALFAFDRSKDPSVFSALEQAPYRGVQGQDNPAVAEMFRTASQAIQDYRDKEIETDEACARIYRALRESGLVPSSWKQLDPTVRSPATSLTLIPMARVLAWGKYRSPEQVRGRYFEHGLTEVLSRSGAFYGAELRHGASTAFHATRDLISIRNRDWRRIGARIARR</sequence>
<dbReference type="EMBL" id="JADMLG010000026">
    <property type="protein sequence ID" value="MBH0781573.1"/>
    <property type="molecule type" value="Genomic_DNA"/>
</dbReference>
<comment type="similarity">
    <text evidence="2">Belongs to the flavin-dependent halogenase family. Bacterial tryptophan halogenase subfamily.</text>
</comment>
<evidence type="ECO:0000313" key="3">
    <source>
        <dbReference type="EMBL" id="MBH0781573.1"/>
    </source>
</evidence>
<gene>
    <name evidence="3" type="ORF">IT779_35410</name>
</gene>
<keyword evidence="4" id="KW-1185">Reference proteome</keyword>
<organism evidence="3 4">
    <name type="scientific">Nocardia bovistercoris</name>
    <dbReference type="NCBI Taxonomy" id="2785916"/>
    <lineage>
        <taxon>Bacteria</taxon>
        <taxon>Bacillati</taxon>
        <taxon>Actinomycetota</taxon>
        <taxon>Actinomycetes</taxon>
        <taxon>Mycobacteriales</taxon>
        <taxon>Nocardiaceae</taxon>
        <taxon>Nocardia</taxon>
    </lineage>
</organism>
<dbReference type="PANTHER" id="PTHR43747">
    <property type="entry name" value="FAD-BINDING PROTEIN"/>
    <property type="match status" value="1"/>
</dbReference>
<dbReference type="RefSeq" id="WP_196153857.1">
    <property type="nucleotide sequence ID" value="NZ_JADMLG010000026.1"/>
</dbReference>
<dbReference type="SUPFAM" id="SSF51905">
    <property type="entry name" value="FAD/NAD(P)-binding domain"/>
    <property type="match status" value="1"/>
</dbReference>
<protein>
    <submittedName>
        <fullName evidence="3">Tryptophan 7-halogenase</fullName>
    </submittedName>
</protein>
<dbReference type="AlphaFoldDB" id="A0A931IJ59"/>
<dbReference type="PRINTS" id="PR00420">
    <property type="entry name" value="RNGMNOXGNASE"/>
</dbReference>
<dbReference type="Pfam" id="PF13450">
    <property type="entry name" value="NAD_binding_8"/>
    <property type="match status" value="1"/>
</dbReference>